<organism evidence="1 2">
    <name type="scientific">Snuella sedimenti</name>
    <dbReference type="NCBI Taxonomy" id="2798802"/>
    <lineage>
        <taxon>Bacteria</taxon>
        <taxon>Pseudomonadati</taxon>
        <taxon>Bacteroidota</taxon>
        <taxon>Flavobacteriia</taxon>
        <taxon>Flavobacteriales</taxon>
        <taxon>Flavobacteriaceae</taxon>
        <taxon>Snuella</taxon>
    </lineage>
</organism>
<evidence type="ECO:0000313" key="2">
    <source>
        <dbReference type="Proteomes" id="UP000610931"/>
    </source>
</evidence>
<evidence type="ECO:0000313" key="1">
    <source>
        <dbReference type="EMBL" id="MBJ6369099.1"/>
    </source>
</evidence>
<reference evidence="1" key="1">
    <citation type="submission" date="2020-12" db="EMBL/GenBank/DDBJ databases">
        <title>Snuella sp. nov., isolated from sediment in Incheon.</title>
        <authorList>
            <person name="Kim W."/>
        </authorList>
    </citation>
    <scope>NUCLEOTIDE SEQUENCE</scope>
    <source>
        <strain evidence="1">CAU 1569</strain>
    </source>
</reference>
<name>A0A8J7LNY2_9FLAO</name>
<dbReference type="Proteomes" id="UP000610931">
    <property type="component" value="Unassembled WGS sequence"/>
</dbReference>
<sequence length="195" mass="22562">MKKLKHIIIVLILIVNTSCSYSKVSQDQIDIYNLVIDKEIVPLMPPPKFGDNSGMSERVKDSLRAIKFKVAVSNRLELYNDKSFNIFGFEHYKTAREDLLANKNHLLINREWTKTNLGHTIKIVDLNKLDKEHVFKEYYRLVFLSNVGFNKTKDKALVVIGLKYGGKLSGKEKLYMLEKVDGKWRVKNEKTISIS</sequence>
<comment type="caution">
    <text evidence="1">The sequence shown here is derived from an EMBL/GenBank/DDBJ whole genome shotgun (WGS) entry which is preliminary data.</text>
</comment>
<dbReference type="RefSeq" id="WP_199115889.1">
    <property type="nucleotide sequence ID" value="NZ_JAELVQ010000020.1"/>
</dbReference>
<dbReference type="EMBL" id="JAELVQ010000020">
    <property type="protein sequence ID" value="MBJ6369099.1"/>
    <property type="molecule type" value="Genomic_DNA"/>
</dbReference>
<keyword evidence="2" id="KW-1185">Reference proteome</keyword>
<dbReference type="AlphaFoldDB" id="A0A8J7LNY2"/>
<gene>
    <name evidence="1" type="ORF">JF259_13470</name>
</gene>
<accession>A0A8J7LNY2</accession>
<protein>
    <submittedName>
        <fullName evidence="1">Uncharacterized protein</fullName>
    </submittedName>
</protein>
<proteinExistence type="predicted"/>